<gene>
    <name evidence="2" type="ORF">GCM10011346_47750</name>
</gene>
<dbReference type="RefSeq" id="WP_188737890.1">
    <property type="nucleotide sequence ID" value="NZ_BMLW01000019.1"/>
</dbReference>
<dbReference type="Gene3D" id="3.40.630.30">
    <property type="match status" value="1"/>
</dbReference>
<comment type="caution">
    <text evidence="2">The sequence shown here is derived from an EMBL/GenBank/DDBJ whole genome shotgun (WGS) entry which is preliminary data.</text>
</comment>
<protein>
    <recommendedName>
        <fullName evidence="1">N-acetyltransferase domain-containing protein</fullName>
    </recommendedName>
</protein>
<sequence>MYNNLIENHSDIIYWRPGPESNWKNVYCAFDKDVMIAKGQIEAVNIIPADHSTHASHLLFFNIKLYTNWEDDNELRDLLYKKILETAKLWKEKLPAQFPVKLCAGNFGSEAKENAYLEVKDFKHFKSLYWMRRELDDPTSLEKLLEYKSNPFWKAVTAFYNGEIVGSIMAWKEKKEDIGIIENVFVKPGWRKLGLASHLITEGLHYLKSCNLSKVQLLVETENKSALKLYRSLGFETIKEERRYWIDL</sequence>
<dbReference type="SUPFAM" id="SSF55729">
    <property type="entry name" value="Acyl-CoA N-acyltransferases (Nat)"/>
    <property type="match status" value="1"/>
</dbReference>
<evidence type="ECO:0000313" key="3">
    <source>
        <dbReference type="Proteomes" id="UP000641206"/>
    </source>
</evidence>
<dbReference type="InterPro" id="IPR016181">
    <property type="entry name" value="Acyl_CoA_acyltransferase"/>
</dbReference>
<feature type="domain" description="N-acetyltransferase" evidence="1">
    <location>
        <begin position="112"/>
        <end position="248"/>
    </location>
</feature>
<dbReference type="PROSITE" id="PS51186">
    <property type="entry name" value="GNAT"/>
    <property type="match status" value="1"/>
</dbReference>
<keyword evidence="3" id="KW-1185">Reference proteome</keyword>
<dbReference type="CDD" id="cd04301">
    <property type="entry name" value="NAT_SF"/>
    <property type="match status" value="1"/>
</dbReference>
<evidence type="ECO:0000259" key="1">
    <source>
        <dbReference type="PROSITE" id="PS51186"/>
    </source>
</evidence>
<dbReference type="Proteomes" id="UP000641206">
    <property type="component" value="Unassembled WGS sequence"/>
</dbReference>
<name>A0ABQ2P287_9BACI</name>
<organism evidence="2 3">
    <name type="scientific">Oceanobacillus neutriphilus</name>
    <dbReference type="NCBI Taxonomy" id="531815"/>
    <lineage>
        <taxon>Bacteria</taxon>
        <taxon>Bacillati</taxon>
        <taxon>Bacillota</taxon>
        <taxon>Bacilli</taxon>
        <taxon>Bacillales</taxon>
        <taxon>Bacillaceae</taxon>
        <taxon>Oceanobacillus</taxon>
    </lineage>
</organism>
<accession>A0ABQ2P287</accession>
<evidence type="ECO:0000313" key="2">
    <source>
        <dbReference type="EMBL" id="GGP16322.1"/>
    </source>
</evidence>
<dbReference type="PANTHER" id="PTHR43617">
    <property type="entry name" value="L-AMINO ACID N-ACETYLTRANSFERASE"/>
    <property type="match status" value="1"/>
</dbReference>
<dbReference type="EMBL" id="BMLW01000019">
    <property type="protein sequence ID" value="GGP16322.1"/>
    <property type="molecule type" value="Genomic_DNA"/>
</dbReference>
<dbReference type="Pfam" id="PF00583">
    <property type="entry name" value="Acetyltransf_1"/>
    <property type="match status" value="1"/>
</dbReference>
<proteinExistence type="predicted"/>
<reference evidence="3" key="1">
    <citation type="journal article" date="2019" name="Int. J. Syst. Evol. Microbiol.">
        <title>The Global Catalogue of Microorganisms (GCM) 10K type strain sequencing project: providing services to taxonomists for standard genome sequencing and annotation.</title>
        <authorList>
            <consortium name="The Broad Institute Genomics Platform"/>
            <consortium name="The Broad Institute Genome Sequencing Center for Infectious Disease"/>
            <person name="Wu L."/>
            <person name="Ma J."/>
        </authorList>
    </citation>
    <scope>NUCLEOTIDE SEQUENCE [LARGE SCALE GENOMIC DNA]</scope>
    <source>
        <strain evidence="3">CGMCC 1.7693</strain>
    </source>
</reference>
<dbReference type="PANTHER" id="PTHR43617:SF34">
    <property type="entry name" value="PUTATIVE-RELATED"/>
    <property type="match status" value="1"/>
</dbReference>
<dbReference type="InterPro" id="IPR050276">
    <property type="entry name" value="MshD_Acetyltransferase"/>
</dbReference>
<dbReference type="InterPro" id="IPR000182">
    <property type="entry name" value="GNAT_dom"/>
</dbReference>